<dbReference type="GO" id="GO:0042806">
    <property type="term" value="F:fucose binding"/>
    <property type="evidence" value="ECO:0007669"/>
    <property type="project" value="UniProtKB-ARBA"/>
</dbReference>
<evidence type="ECO:0000256" key="7">
    <source>
        <dbReference type="ARBA" id="ARBA00023157"/>
    </source>
</evidence>
<dbReference type="AlphaFoldDB" id="A0A6J8EXN0"/>
<keyword evidence="11" id="KW-1185">Reference proteome</keyword>
<keyword evidence="5" id="KW-0430">Lectin</keyword>
<dbReference type="InterPro" id="IPR008979">
    <property type="entry name" value="Galactose-bd-like_sf"/>
</dbReference>
<dbReference type="InterPro" id="IPR006585">
    <property type="entry name" value="FTP1"/>
</dbReference>
<dbReference type="SMART" id="SM00607">
    <property type="entry name" value="FTP"/>
    <property type="match status" value="1"/>
</dbReference>
<evidence type="ECO:0000259" key="9">
    <source>
        <dbReference type="SMART" id="SM00607"/>
    </source>
</evidence>
<gene>
    <name evidence="10" type="ORF">MCOR_57090</name>
</gene>
<dbReference type="OrthoDB" id="6041128at2759"/>
<dbReference type="InterPro" id="IPR051941">
    <property type="entry name" value="BG_Antigen-Binding_Lectin"/>
</dbReference>
<reference evidence="10 11" key="1">
    <citation type="submission" date="2020-06" db="EMBL/GenBank/DDBJ databases">
        <authorList>
            <person name="Li R."/>
            <person name="Bekaert M."/>
        </authorList>
    </citation>
    <scope>NUCLEOTIDE SEQUENCE [LARGE SCALE GENOMIC DNA]</scope>
    <source>
        <strain evidence="11">wild</strain>
    </source>
</reference>
<dbReference type="GO" id="GO:0046872">
    <property type="term" value="F:metal ion binding"/>
    <property type="evidence" value="ECO:0007669"/>
    <property type="project" value="UniProtKB-KW"/>
</dbReference>
<dbReference type="SUPFAM" id="SSF49785">
    <property type="entry name" value="Galactose-binding domain-like"/>
    <property type="match status" value="1"/>
</dbReference>
<keyword evidence="7" id="KW-1015">Disulfide bond</keyword>
<dbReference type="GO" id="GO:0001868">
    <property type="term" value="P:regulation of complement activation, lectin pathway"/>
    <property type="evidence" value="ECO:0007669"/>
    <property type="project" value="UniProtKB-ARBA"/>
</dbReference>
<keyword evidence="4" id="KW-0479">Metal-binding</keyword>
<evidence type="ECO:0000256" key="8">
    <source>
        <dbReference type="SAM" id="SignalP"/>
    </source>
</evidence>
<feature type="signal peptide" evidence="8">
    <location>
        <begin position="1"/>
        <end position="15"/>
    </location>
</feature>
<comment type="function">
    <text evidence="1">Acts as a defensive agent. Recognizes blood group fucosylated oligosaccharides including A, B, H and Lewis B-type antigens. Does not recognize Lewis A antigen and has low affinity for monovalent haptens.</text>
</comment>
<dbReference type="Pfam" id="PF22633">
    <property type="entry name" value="F5_F8_type_C_2"/>
    <property type="match status" value="1"/>
</dbReference>
<dbReference type="EMBL" id="CACVKT020010229">
    <property type="protein sequence ID" value="CAC5425250.1"/>
    <property type="molecule type" value="Genomic_DNA"/>
</dbReference>
<accession>A0A6J8EXN0</accession>
<dbReference type="GO" id="GO:0010185">
    <property type="term" value="P:regulation of cellular defense response"/>
    <property type="evidence" value="ECO:0007669"/>
    <property type="project" value="UniProtKB-ARBA"/>
</dbReference>
<keyword evidence="8" id="KW-0732">Signal</keyword>
<dbReference type="Gene3D" id="2.60.120.260">
    <property type="entry name" value="Galactose-binding domain-like"/>
    <property type="match status" value="1"/>
</dbReference>
<evidence type="ECO:0000256" key="5">
    <source>
        <dbReference type="ARBA" id="ARBA00022734"/>
    </source>
</evidence>
<organism evidence="10 11">
    <name type="scientific">Mytilus coruscus</name>
    <name type="common">Sea mussel</name>
    <dbReference type="NCBI Taxonomy" id="42192"/>
    <lineage>
        <taxon>Eukaryota</taxon>
        <taxon>Metazoa</taxon>
        <taxon>Spiralia</taxon>
        <taxon>Lophotrochozoa</taxon>
        <taxon>Mollusca</taxon>
        <taxon>Bivalvia</taxon>
        <taxon>Autobranchia</taxon>
        <taxon>Pteriomorphia</taxon>
        <taxon>Mytilida</taxon>
        <taxon>Mytiloidea</taxon>
        <taxon>Mytilidae</taxon>
        <taxon>Mytilinae</taxon>
        <taxon>Mytilus</taxon>
    </lineage>
</organism>
<dbReference type="Proteomes" id="UP000507470">
    <property type="component" value="Unassembled WGS sequence"/>
</dbReference>
<evidence type="ECO:0000256" key="2">
    <source>
        <dbReference type="ARBA" id="ARBA00010147"/>
    </source>
</evidence>
<dbReference type="PANTHER" id="PTHR45713:SF6">
    <property type="entry name" value="F5_8 TYPE C DOMAIN-CONTAINING PROTEIN"/>
    <property type="match status" value="1"/>
</dbReference>
<comment type="subunit">
    <text evidence="3">Homotrimer.</text>
</comment>
<evidence type="ECO:0000256" key="1">
    <source>
        <dbReference type="ARBA" id="ARBA00002219"/>
    </source>
</evidence>
<keyword evidence="6" id="KW-0106">Calcium</keyword>
<sequence>MYHLTFLLGIVFVWASCELVVIKRQKDRIYTGHVLFEVLLPMWSICAQYCSRVKVCKSINFISWNKTCQINYAEPGICSCELLESVGNSFVMASTFPEKLAGQCNGNDCNLNQSCIPNEMDYYCVPLPINVSENFKTPNEEPQNVALGKTCGQSSTYLNEHAEHVVDGLANTHHHTQREQSPYWWVDLGNFYNIMRIEVINRHTSGYRLHDLDIAVGTRLDDMSIFAHYVGPGKNHEHLVFQCSRYTAGRYVNLTITKGPEILHVAEVMVIACPVC</sequence>
<comment type="similarity">
    <text evidence="2">Belongs to the fucolectin family.</text>
</comment>
<evidence type="ECO:0000313" key="10">
    <source>
        <dbReference type="EMBL" id="CAC5425250.1"/>
    </source>
</evidence>
<evidence type="ECO:0000313" key="11">
    <source>
        <dbReference type="Proteomes" id="UP000507470"/>
    </source>
</evidence>
<feature type="domain" description="Fucolectin tachylectin-4 pentraxin-1" evidence="9">
    <location>
        <begin position="142"/>
        <end position="276"/>
    </location>
</feature>
<protein>
    <recommendedName>
        <fullName evidence="9">Fucolectin tachylectin-4 pentraxin-1 domain-containing protein</fullName>
    </recommendedName>
</protein>
<evidence type="ECO:0000256" key="3">
    <source>
        <dbReference type="ARBA" id="ARBA00011233"/>
    </source>
</evidence>
<feature type="chain" id="PRO_5026885217" description="Fucolectin tachylectin-4 pentraxin-1 domain-containing protein" evidence="8">
    <location>
        <begin position="16"/>
        <end position="276"/>
    </location>
</feature>
<evidence type="ECO:0000256" key="4">
    <source>
        <dbReference type="ARBA" id="ARBA00022723"/>
    </source>
</evidence>
<name>A0A6J8EXN0_MYTCO</name>
<dbReference type="PANTHER" id="PTHR45713">
    <property type="entry name" value="FTP DOMAIN-CONTAINING PROTEIN"/>
    <property type="match status" value="1"/>
</dbReference>
<proteinExistence type="inferred from homology"/>
<evidence type="ECO:0000256" key="6">
    <source>
        <dbReference type="ARBA" id="ARBA00022837"/>
    </source>
</evidence>